<dbReference type="AlphaFoldDB" id="A0A135V0S7"/>
<protein>
    <submittedName>
        <fullName evidence="2">Uncharacterized protein</fullName>
    </submittedName>
</protein>
<feature type="compositionally biased region" description="Low complexity" evidence="1">
    <location>
        <begin position="64"/>
        <end position="82"/>
    </location>
</feature>
<evidence type="ECO:0000256" key="1">
    <source>
        <dbReference type="SAM" id="MobiDB-lite"/>
    </source>
</evidence>
<sequence>MKNSKTPPPSTKSRRPTNFPPDSGPTPAQVKGPASKLLPSLITTFTTSTTKSLNYTHQPNYEESLSPSPCPSTRRSPTPSGPMQWADLRGLRSSTRRVARMTTITARRRLPLLQQLSFPHTTAPTLRQSFRADHSPGTRLFSTQPQRSSPDQRGKKKPSRREEPKPKSPSLFEELFPDDDVSSSSNRRNSEKANGDSKGKVKVRFMTSTDPEKSEATEYRMRQLERKNRSGKTGGEAAGKIADFFESRAREKEKKNKTVDGESSSIFNELFSAPGSGGVGATAGATAGAAFGERGVEALLRNSHADQNLSEERSVDHNDLQSWIDSLPKDDAAANTASSAAASPEAAVAKAERPAMLILSNASPNLLETDFYRIGPQGQHLDGWSASIRKVMQAYDYSTLEPMDRYFILFDSHTAAAAYQREAQRLHALAGRSLSSPAAGLISAETSSVSAPSNTSTFSLAPPSKTPLSLHLYKLNRATEARLETFSIQGLLSMTPEPPPRANAHVVLSLDGGTLDQRSLSHWIRRDARDRNLGWPVQHLRAYFAPKVDRRTVTASESPAESAEGLVYDDVDEAPAVMEADSGQRGTPDALDETASSARFVVSFPDVHEARRFVRAWHKKELVLTNDQSVIVNTHVVW</sequence>
<feature type="compositionally biased region" description="Pro residues" evidence="1">
    <location>
        <begin position="1"/>
        <end position="10"/>
    </location>
</feature>
<feature type="compositionally biased region" description="Basic and acidic residues" evidence="1">
    <location>
        <begin position="188"/>
        <end position="199"/>
    </location>
</feature>
<comment type="caution">
    <text evidence="2">The sequence shown here is derived from an EMBL/GenBank/DDBJ whole genome shotgun (WGS) entry which is preliminary data.</text>
</comment>
<proteinExistence type="predicted"/>
<accession>A0A135V0S7</accession>
<feature type="compositionally biased region" description="Polar residues" evidence="1">
    <location>
        <begin position="140"/>
        <end position="151"/>
    </location>
</feature>
<evidence type="ECO:0000313" key="2">
    <source>
        <dbReference type="EMBL" id="KXH66259.1"/>
    </source>
</evidence>
<dbReference type="EMBL" id="JFFI01000711">
    <property type="protein sequence ID" value="KXH66259.1"/>
    <property type="molecule type" value="Genomic_DNA"/>
</dbReference>
<gene>
    <name evidence="2" type="ORF">CSAL01_02724</name>
</gene>
<name>A0A135V0S7_9PEZI</name>
<dbReference type="Proteomes" id="UP000070121">
    <property type="component" value="Unassembled WGS sequence"/>
</dbReference>
<organism evidence="2 3">
    <name type="scientific">Colletotrichum salicis</name>
    <dbReference type="NCBI Taxonomy" id="1209931"/>
    <lineage>
        <taxon>Eukaryota</taxon>
        <taxon>Fungi</taxon>
        <taxon>Dikarya</taxon>
        <taxon>Ascomycota</taxon>
        <taxon>Pezizomycotina</taxon>
        <taxon>Sordariomycetes</taxon>
        <taxon>Hypocreomycetidae</taxon>
        <taxon>Glomerellales</taxon>
        <taxon>Glomerellaceae</taxon>
        <taxon>Colletotrichum</taxon>
        <taxon>Colletotrichum acutatum species complex</taxon>
    </lineage>
</organism>
<feature type="compositionally biased region" description="Basic and acidic residues" evidence="1">
    <location>
        <begin position="210"/>
        <end position="219"/>
    </location>
</feature>
<feature type="region of interest" description="Disordered" evidence="1">
    <location>
        <begin position="121"/>
        <end position="219"/>
    </location>
</feature>
<evidence type="ECO:0000313" key="3">
    <source>
        <dbReference type="Proteomes" id="UP000070121"/>
    </source>
</evidence>
<feature type="region of interest" description="Disordered" evidence="1">
    <location>
        <begin position="52"/>
        <end position="86"/>
    </location>
</feature>
<dbReference type="OrthoDB" id="5332316at2759"/>
<feature type="region of interest" description="Disordered" evidence="1">
    <location>
        <begin position="1"/>
        <end position="36"/>
    </location>
</feature>
<reference evidence="2 3" key="1">
    <citation type="submission" date="2014-02" db="EMBL/GenBank/DDBJ databases">
        <title>The genome sequence of Colletotrichum salicis CBS 607.94.</title>
        <authorList>
            <person name="Baroncelli R."/>
            <person name="Thon M.R."/>
        </authorList>
    </citation>
    <scope>NUCLEOTIDE SEQUENCE [LARGE SCALE GENOMIC DNA]</scope>
    <source>
        <strain evidence="2 3">CBS 607.94</strain>
    </source>
</reference>
<keyword evidence="3" id="KW-1185">Reference proteome</keyword>